<dbReference type="InterPro" id="IPR046144">
    <property type="entry name" value="DUF6146"/>
</dbReference>
<comment type="caution">
    <text evidence="2">The sequence shown here is derived from an EMBL/GenBank/DDBJ whole genome shotgun (WGS) entry which is preliminary data.</text>
</comment>
<dbReference type="PROSITE" id="PS51257">
    <property type="entry name" value="PROKAR_LIPOPROTEIN"/>
    <property type="match status" value="1"/>
</dbReference>
<feature type="signal peptide" evidence="1">
    <location>
        <begin position="1"/>
        <end position="20"/>
    </location>
</feature>
<proteinExistence type="predicted"/>
<evidence type="ECO:0000313" key="2">
    <source>
        <dbReference type="EMBL" id="ESU28432.1"/>
    </source>
</evidence>
<dbReference type="STRING" id="1341181.FLJC2902T_17930"/>
<dbReference type="Pfam" id="PF19643">
    <property type="entry name" value="DUF6146"/>
    <property type="match status" value="1"/>
</dbReference>
<dbReference type="eggNOG" id="ENOG503199U">
    <property type="taxonomic scope" value="Bacteria"/>
</dbReference>
<protein>
    <recommendedName>
        <fullName evidence="4">Lipoprotein</fullName>
    </recommendedName>
</protein>
<reference evidence="2 3" key="1">
    <citation type="submission" date="2013-08" db="EMBL/GenBank/DDBJ databases">
        <title>Flavobacterium limnosediminis JC2902 genome sequencing.</title>
        <authorList>
            <person name="Lee K."/>
            <person name="Yi H."/>
            <person name="Park S."/>
            <person name="Chun J."/>
        </authorList>
    </citation>
    <scope>NUCLEOTIDE SEQUENCE [LARGE SCALE GENOMIC DNA]</scope>
    <source>
        <strain evidence="2 3">JC2902</strain>
    </source>
</reference>
<name>V6SQD8_9FLAO</name>
<dbReference type="PATRIC" id="fig|1341181.4.peg.1764"/>
<feature type="chain" id="PRO_5004752695" description="Lipoprotein" evidence="1">
    <location>
        <begin position="21"/>
        <end position="154"/>
    </location>
</feature>
<gene>
    <name evidence="2" type="ORF">FLJC2902T_17930</name>
</gene>
<keyword evidence="3" id="KW-1185">Reference proteome</keyword>
<evidence type="ECO:0008006" key="4">
    <source>
        <dbReference type="Google" id="ProtNLM"/>
    </source>
</evidence>
<evidence type="ECO:0000313" key="3">
    <source>
        <dbReference type="Proteomes" id="UP000018004"/>
    </source>
</evidence>
<sequence length="154" mass="18020">MKMKRIFHIVALTLILMVFGCNPTKKSSAEKTAPVAEKVPEKVESDTIRIANPDIEYEVIIIDSGFRPWLQSTAKPRDFYSQKHLESRNIPWVIEWNNRARSPKSKEDAELFLMQIDYQNGTDYGYEVNYLLYNYLVYFQIKNNIRLGGFPPRP</sequence>
<organism evidence="2 3">
    <name type="scientific">Flavobacterium limnosediminis JC2902</name>
    <dbReference type="NCBI Taxonomy" id="1341181"/>
    <lineage>
        <taxon>Bacteria</taxon>
        <taxon>Pseudomonadati</taxon>
        <taxon>Bacteroidota</taxon>
        <taxon>Flavobacteriia</taxon>
        <taxon>Flavobacteriales</taxon>
        <taxon>Flavobacteriaceae</taxon>
        <taxon>Flavobacterium</taxon>
    </lineage>
</organism>
<keyword evidence="1" id="KW-0732">Signal</keyword>
<dbReference type="AlphaFoldDB" id="V6SQD8"/>
<dbReference type="EMBL" id="AVGG01000007">
    <property type="protein sequence ID" value="ESU28432.1"/>
    <property type="molecule type" value="Genomic_DNA"/>
</dbReference>
<evidence type="ECO:0000256" key="1">
    <source>
        <dbReference type="SAM" id="SignalP"/>
    </source>
</evidence>
<dbReference type="Proteomes" id="UP000018004">
    <property type="component" value="Unassembled WGS sequence"/>
</dbReference>
<accession>V6SQD8</accession>